<dbReference type="OrthoDB" id="1898734at2759"/>
<evidence type="ECO:0000313" key="5">
    <source>
        <dbReference type="Proteomes" id="UP000298030"/>
    </source>
</evidence>
<dbReference type="InterPro" id="IPR051601">
    <property type="entry name" value="Serine_prot/Carboxylest_S33"/>
</dbReference>
<protein>
    <submittedName>
        <fullName evidence="4">Alpha/beta-hydrolase</fullName>
    </submittedName>
</protein>
<sequence length="462" mass="52043">MTALNVDFKEPENLETYIIKDGLKVVEHFFDLPLDWSNPGGSKKIKVFARQCIPTDKARTPEDQAKLPIVLYLQGGPGFEVPLVKQGGFGGELYKAGYQVLWLDQRGTGLSTPLSADTLPSDVKTAQEIANYTKFFRADSIVKDCEAIRRTLLGSRENEADRKWTTLGQSYGGFLTLTYLSFHPEGLKESWLTGGLAPVALKEPGLVYQKLMPGLVKRNEIYYRKYPQDVARVRKIVSYLETNKVITPNGSTLSLARFQLLGMDLGRQGGIDDVHQIVFRAAHELATLGKLSYKMIQTIEQANSTDGNPIYAILQEPAYTQGAAARWAGKRAIQSHPQFSWDHVKSLSEDQPLYFIGEMMIPEIFDDFAALRPFKEAVEILAEDDSWAPLYDLDQLAKNEVKATAVTYTEDLFVDFELAQDTARRVKGLEQYITNQLYHDGLRANPVDVLGKLWELSRREYD</sequence>
<dbReference type="InterPro" id="IPR029058">
    <property type="entry name" value="AB_hydrolase_fold"/>
</dbReference>
<dbReference type="PRINTS" id="PR00793">
    <property type="entry name" value="PROAMNOPTASE"/>
</dbReference>
<keyword evidence="5" id="KW-1185">Reference proteome</keyword>
<evidence type="ECO:0000256" key="1">
    <source>
        <dbReference type="ARBA" id="ARBA00010088"/>
    </source>
</evidence>
<name>A0A4Y7TWU9_COPMI</name>
<dbReference type="AlphaFoldDB" id="A0A4Y7TWU9"/>
<evidence type="ECO:0000259" key="3">
    <source>
        <dbReference type="Pfam" id="PF00561"/>
    </source>
</evidence>
<accession>A0A4Y7TWU9</accession>
<proteinExistence type="inferred from homology"/>
<dbReference type="PANTHER" id="PTHR43248:SF2">
    <property type="entry name" value="PROLYL AMINOPEPTIDASE"/>
    <property type="match status" value="1"/>
</dbReference>
<dbReference type="Proteomes" id="UP000298030">
    <property type="component" value="Unassembled WGS sequence"/>
</dbReference>
<dbReference type="PANTHER" id="PTHR43248">
    <property type="entry name" value="2-SUCCINYL-6-HYDROXY-2,4-CYCLOHEXADIENE-1-CARBOXYLATE SYNTHASE"/>
    <property type="match status" value="1"/>
</dbReference>
<dbReference type="SUPFAM" id="SSF53474">
    <property type="entry name" value="alpha/beta-Hydrolases"/>
    <property type="match status" value="1"/>
</dbReference>
<dbReference type="InterPro" id="IPR002410">
    <property type="entry name" value="Peptidase_S33"/>
</dbReference>
<feature type="domain" description="AB hydrolase-1" evidence="3">
    <location>
        <begin position="68"/>
        <end position="234"/>
    </location>
</feature>
<comment type="caution">
    <text evidence="4">The sequence shown here is derived from an EMBL/GenBank/DDBJ whole genome shotgun (WGS) entry which is preliminary data.</text>
</comment>
<dbReference type="InterPro" id="IPR000073">
    <property type="entry name" value="AB_hydrolase_1"/>
</dbReference>
<gene>
    <name evidence="4" type="ORF">FA13DRAFT_1761408</name>
</gene>
<dbReference type="GO" id="GO:0006508">
    <property type="term" value="P:proteolysis"/>
    <property type="evidence" value="ECO:0007669"/>
    <property type="project" value="InterPro"/>
</dbReference>
<evidence type="ECO:0000256" key="2">
    <source>
        <dbReference type="ARBA" id="ARBA00022801"/>
    </source>
</evidence>
<keyword evidence="2 4" id="KW-0378">Hydrolase</keyword>
<dbReference type="Gene3D" id="3.40.50.1820">
    <property type="entry name" value="alpha/beta hydrolase"/>
    <property type="match status" value="1"/>
</dbReference>
<dbReference type="STRING" id="71717.A0A4Y7TWU9"/>
<organism evidence="4 5">
    <name type="scientific">Coprinellus micaceus</name>
    <name type="common">Glistening ink-cap mushroom</name>
    <name type="synonym">Coprinus micaceus</name>
    <dbReference type="NCBI Taxonomy" id="71717"/>
    <lineage>
        <taxon>Eukaryota</taxon>
        <taxon>Fungi</taxon>
        <taxon>Dikarya</taxon>
        <taxon>Basidiomycota</taxon>
        <taxon>Agaricomycotina</taxon>
        <taxon>Agaricomycetes</taxon>
        <taxon>Agaricomycetidae</taxon>
        <taxon>Agaricales</taxon>
        <taxon>Agaricineae</taxon>
        <taxon>Psathyrellaceae</taxon>
        <taxon>Coprinellus</taxon>
    </lineage>
</organism>
<dbReference type="EMBL" id="QPFP01000003">
    <property type="protein sequence ID" value="TEB38049.1"/>
    <property type="molecule type" value="Genomic_DNA"/>
</dbReference>
<comment type="similarity">
    <text evidence="1">Belongs to the peptidase S33 family.</text>
</comment>
<reference evidence="4 5" key="1">
    <citation type="journal article" date="2019" name="Nat. Ecol. Evol.">
        <title>Megaphylogeny resolves global patterns of mushroom evolution.</title>
        <authorList>
            <person name="Varga T."/>
            <person name="Krizsan K."/>
            <person name="Foldi C."/>
            <person name="Dima B."/>
            <person name="Sanchez-Garcia M."/>
            <person name="Sanchez-Ramirez S."/>
            <person name="Szollosi G.J."/>
            <person name="Szarkandi J.G."/>
            <person name="Papp V."/>
            <person name="Albert L."/>
            <person name="Andreopoulos W."/>
            <person name="Angelini C."/>
            <person name="Antonin V."/>
            <person name="Barry K.W."/>
            <person name="Bougher N.L."/>
            <person name="Buchanan P."/>
            <person name="Buyck B."/>
            <person name="Bense V."/>
            <person name="Catcheside P."/>
            <person name="Chovatia M."/>
            <person name="Cooper J."/>
            <person name="Damon W."/>
            <person name="Desjardin D."/>
            <person name="Finy P."/>
            <person name="Geml J."/>
            <person name="Haridas S."/>
            <person name="Hughes K."/>
            <person name="Justo A."/>
            <person name="Karasinski D."/>
            <person name="Kautmanova I."/>
            <person name="Kiss B."/>
            <person name="Kocsube S."/>
            <person name="Kotiranta H."/>
            <person name="LaButti K.M."/>
            <person name="Lechner B.E."/>
            <person name="Liimatainen K."/>
            <person name="Lipzen A."/>
            <person name="Lukacs Z."/>
            <person name="Mihaltcheva S."/>
            <person name="Morgado L.N."/>
            <person name="Niskanen T."/>
            <person name="Noordeloos M.E."/>
            <person name="Ohm R.A."/>
            <person name="Ortiz-Santana B."/>
            <person name="Ovrebo C."/>
            <person name="Racz N."/>
            <person name="Riley R."/>
            <person name="Savchenko A."/>
            <person name="Shiryaev A."/>
            <person name="Soop K."/>
            <person name="Spirin V."/>
            <person name="Szebenyi C."/>
            <person name="Tomsovsky M."/>
            <person name="Tulloss R.E."/>
            <person name="Uehling J."/>
            <person name="Grigoriev I.V."/>
            <person name="Vagvolgyi C."/>
            <person name="Papp T."/>
            <person name="Martin F.M."/>
            <person name="Miettinen O."/>
            <person name="Hibbett D.S."/>
            <person name="Nagy L.G."/>
        </authorList>
    </citation>
    <scope>NUCLEOTIDE SEQUENCE [LARGE SCALE GENOMIC DNA]</scope>
    <source>
        <strain evidence="4 5">FP101781</strain>
    </source>
</reference>
<dbReference type="GO" id="GO:0008233">
    <property type="term" value="F:peptidase activity"/>
    <property type="evidence" value="ECO:0007669"/>
    <property type="project" value="InterPro"/>
</dbReference>
<evidence type="ECO:0000313" key="4">
    <source>
        <dbReference type="EMBL" id="TEB38049.1"/>
    </source>
</evidence>
<dbReference type="Pfam" id="PF00561">
    <property type="entry name" value="Abhydrolase_1"/>
    <property type="match status" value="1"/>
</dbReference>